<dbReference type="InterPro" id="IPR033704">
    <property type="entry name" value="dUTPase_trimeric"/>
</dbReference>
<dbReference type="SUPFAM" id="SSF51283">
    <property type="entry name" value="dUTPase-like"/>
    <property type="match status" value="1"/>
</dbReference>
<dbReference type="Pfam" id="PF00692">
    <property type="entry name" value="dUTPase"/>
    <property type="match status" value="2"/>
</dbReference>
<evidence type="ECO:0000256" key="3">
    <source>
        <dbReference type="ARBA" id="ARBA00022801"/>
    </source>
</evidence>
<keyword evidence="5" id="KW-0479">Metal-binding</keyword>
<dbReference type="PANTHER" id="PTHR11241:SF0">
    <property type="entry name" value="DEOXYURIDINE 5'-TRIPHOSPHATE NUCLEOTIDOHYDROLASE"/>
    <property type="match status" value="1"/>
</dbReference>
<dbReference type="CDD" id="cd07557">
    <property type="entry name" value="trimeric_dUTPase"/>
    <property type="match status" value="1"/>
</dbReference>
<reference key="1">
    <citation type="journal article" date="2007" name="Nature">
        <title>The medaka draft genome and insights into vertebrate genome evolution.</title>
        <authorList>
            <person name="Kasahara M."/>
            <person name="Naruse K."/>
            <person name="Sasaki S."/>
            <person name="Nakatani Y."/>
            <person name="Qu W."/>
            <person name="Ahsan B."/>
            <person name="Yamada T."/>
            <person name="Nagayasu Y."/>
            <person name="Doi K."/>
            <person name="Kasai Y."/>
            <person name="Jindo T."/>
            <person name="Kobayashi D."/>
            <person name="Shimada A."/>
            <person name="Toyoda A."/>
            <person name="Kuroki Y."/>
            <person name="Fujiyama A."/>
            <person name="Sasaki T."/>
            <person name="Shimizu A."/>
            <person name="Asakawa S."/>
            <person name="Shimizu N."/>
            <person name="Hashimoto S."/>
            <person name="Yang J."/>
            <person name="Lee Y."/>
            <person name="Matsushima K."/>
            <person name="Sugano S."/>
            <person name="Sakaizumi M."/>
            <person name="Narita T."/>
            <person name="Ohishi K."/>
            <person name="Haga S."/>
            <person name="Ohta F."/>
            <person name="Nomoto H."/>
            <person name="Nogata K."/>
            <person name="Morishita T."/>
            <person name="Endo T."/>
            <person name="Shin-I T."/>
            <person name="Takeda H."/>
            <person name="Morishita S."/>
            <person name="Kohara Y."/>
        </authorList>
    </citation>
    <scope>NUCLEOTIDE SEQUENCE [LARGE SCALE GENOMIC DNA]</scope>
    <source>
        <strain>Hd-rR</strain>
    </source>
</reference>
<reference evidence="8" key="4">
    <citation type="submission" date="2025-09" db="UniProtKB">
        <authorList>
            <consortium name="Ensembl"/>
        </authorList>
    </citation>
    <scope>IDENTIFICATION</scope>
    <source>
        <strain evidence="8">HSOK</strain>
    </source>
</reference>
<comment type="function">
    <text evidence="5">Involved in nucleotide metabolism via production of dUMP, the immediate precursor of thymidine nucleotides, and decreases the intracellular concentration of dUTP so that uracil cannot be incorporated into DNA.</text>
</comment>
<name>A0A3P9JR81_ORYLA</name>
<evidence type="ECO:0000256" key="4">
    <source>
        <dbReference type="ARBA" id="ARBA00023080"/>
    </source>
</evidence>
<evidence type="ECO:0000256" key="6">
    <source>
        <dbReference type="SAM" id="MobiDB-lite"/>
    </source>
</evidence>
<keyword evidence="5" id="KW-0460">Magnesium</keyword>
<dbReference type="Ensembl" id="ENSORLT00015029050.1">
    <property type="protein sequence ID" value="ENSORLP00015034843.1"/>
    <property type="gene ID" value="ENSORLG00015021031.1"/>
</dbReference>
<evidence type="ECO:0000313" key="8">
    <source>
        <dbReference type="Ensembl" id="ENSORLP00015034843.1"/>
    </source>
</evidence>
<comment type="cofactor">
    <cofactor evidence="5">
        <name>Mg(2+)</name>
        <dbReference type="ChEBI" id="CHEBI:18420"/>
    </cofactor>
</comment>
<reference evidence="8 9" key="2">
    <citation type="submission" date="2017-04" db="EMBL/GenBank/DDBJ databases">
        <title>CpG methylation of centromeres and impact of large insertions on vertebrate speciation.</title>
        <authorList>
            <person name="Ichikawa K."/>
            <person name="Yoshimura J."/>
            <person name="Morishita S."/>
        </authorList>
    </citation>
    <scope>NUCLEOTIDE SEQUENCE</scope>
    <source>
        <strain evidence="8 9">HSOK</strain>
    </source>
</reference>
<evidence type="ECO:0000313" key="9">
    <source>
        <dbReference type="Proteomes" id="UP000265200"/>
    </source>
</evidence>
<dbReference type="GO" id="GO:0046081">
    <property type="term" value="P:dUTP catabolic process"/>
    <property type="evidence" value="ECO:0007669"/>
    <property type="project" value="UniProtKB-UniRule"/>
</dbReference>
<dbReference type="GO" id="GO:0000287">
    <property type="term" value="F:magnesium ion binding"/>
    <property type="evidence" value="ECO:0007669"/>
    <property type="project" value="UniProtKB-UniRule"/>
</dbReference>
<dbReference type="InterPro" id="IPR036157">
    <property type="entry name" value="dUTPase-like_sf"/>
</dbReference>
<sequence>MPVLDVTDPSAVSPSKRSRTEPRAAEEQRTVLRFAKLSENATTPTRGSTKAAGYDLYSAYDYTIGPMDKAIVKTDIQIAVPHGCYGRVAPRSGLAAKHFIDVGGMFLFLFLSSLTQPNLDVGHFNSCFCVCPFSAGVVDEDYRGNLGVVLFNFSKETFEVKKGDRVAQLVCERICYPELEEQEVIQHITAVLFDLCY</sequence>
<keyword evidence="3 5" id="KW-0378">Hydrolase</keyword>
<dbReference type="PANTHER" id="PTHR11241">
    <property type="entry name" value="DEOXYURIDINE 5'-TRIPHOSPHATE NUCLEOTIDOHYDROLASE"/>
    <property type="match status" value="1"/>
</dbReference>
<evidence type="ECO:0000256" key="5">
    <source>
        <dbReference type="RuleBase" id="RU367024"/>
    </source>
</evidence>
<accession>A0A3P9JR81</accession>
<dbReference type="GO" id="GO:0004170">
    <property type="term" value="F:dUTP diphosphatase activity"/>
    <property type="evidence" value="ECO:0007669"/>
    <property type="project" value="UniProtKB-UniRule"/>
</dbReference>
<feature type="domain" description="dUTPase-like" evidence="7">
    <location>
        <begin position="40"/>
        <end position="105"/>
    </location>
</feature>
<keyword evidence="4 5" id="KW-0546">Nucleotide metabolism</keyword>
<dbReference type="Proteomes" id="UP000265200">
    <property type="component" value="Chromosome 3"/>
</dbReference>
<dbReference type="GO" id="GO:0006226">
    <property type="term" value="P:dUMP biosynthetic process"/>
    <property type="evidence" value="ECO:0007669"/>
    <property type="project" value="UniProtKB-UniRule"/>
</dbReference>
<comment type="catalytic activity">
    <reaction evidence="5">
        <text>dUTP + H2O = dUMP + diphosphate + H(+)</text>
        <dbReference type="Rhea" id="RHEA:10248"/>
        <dbReference type="ChEBI" id="CHEBI:15377"/>
        <dbReference type="ChEBI" id="CHEBI:15378"/>
        <dbReference type="ChEBI" id="CHEBI:33019"/>
        <dbReference type="ChEBI" id="CHEBI:61555"/>
        <dbReference type="ChEBI" id="CHEBI:246422"/>
        <dbReference type="EC" id="3.6.1.23"/>
    </reaction>
</comment>
<feature type="domain" description="dUTPase-like" evidence="7">
    <location>
        <begin position="129"/>
        <end position="188"/>
    </location>
</feature>
<dbReference type="EC" id="3.6.1.23" evidence="5"/>
<protein>
    <recommendedName>
        <fullName evidence="5">Deoxyuridine 5'-triphosphate nucleotidohydrolase</fullName>
        <shortName evidence="5">dUTPase</shortName>
        <ecNumber evidence="5">3.6.1.23</ecNumber>
    </recommendedName>
    <alternativeName>
        <fullName evidence="5">dUTP pyrophosphatase</fullName>
    </alternativeName>
</protein>
<comment type="pathway">
    <text evidence="1 5">Pyrimidine metabolism; dUMP biosynthesis; dUMP from dCTP (dUTP route): step 2/2.</text>
</comment>
<evidence type="ECO:0000259" key="7">
    <source>
        <dbReference type="Pfam" id="PF00692"/>
    </source>
</evidence>
<dbReference type="InterPro" id="IPR029054">
    <property type="entry name" value="dUTPase-like"/>
</dbReference>
<comment type="similarity">
    <text evidence="2 5">Belongs to the dUTPase family.</text>
</comment>
<dbReference type="Gene3D" id="2.70.40.10">
    <property type="match status" value="2"/>
</dbReference>
<feature type="region of interest" description="Disordered" evidence="6">
    <location>
        <begin position="1"/>
        <end position="26"/>
    </location>
</feature>
<dbReference type="AlphaFoldDB" id="A0A3P9JR81"/>
<reference evidence="8" key="3">
    <citation type="submission" date="2025-08" db="UniProtKB">
        <authorList>
            <consortium name="Ensembl"/>
        </authorList>
    </citation>
    <scope>IDENTIFICATION</scope>
    <source>
        <strain evidence="8">HSOK</strain>
    </source>
</reference>
<dbReference type="UniPathway" id="UPA00610">
    <property type="reaction ID" value="UER00666"/>
</dbReference>
<organism evidence="8 9">
    <name type="scientific">Oryzias latipes</name>
    <name type="common">Japanese rice fish</name>
    <name type="synonym">Japanese killifish</name>
    <dbReference type="NCBI Taxonomy" id="8090"/>
    <lineage>
        <taxon>Eukaryota</taxon>
        <taxon>Metazoa</taxon>
        <taxon>Chordata</taxon>
        <taxon>Craniata</taxon>
        <taxon>Vertebrata</taxon>
        <taxon>Euteleostomi</taxon>
        <taxon>Actinopterygii</taxon>
        <taxon>Neopterygii</taxon>
        <taxon>Teleostei</taxon>
        <taxon>Neoteleostei</taxon>
        <taxon>Acanthomorphata</taxon>
        <taxon>Ovalentaria</taxon>
        <taxon>Atherinomorphae</taxon>
        <taxon>Beloniformes</taxon>
        <taxon>Adrianichthyidae</taxon>
        <taxon>Oryziinae</taxon>
        <taxon>Oryzias</taxon>
    </lineage>
</organism>
<evidence type="ECO:0000256" key="1">
    <source>
        <dbReference type="ARBA" id="ARBA00005142"/>
    </source>
</evidence>
<proteinExistence type="inferred from homology"/>
<evidence type="ECO:0000256" key="2">
    <source>
        <dbReference type="ARBA" id="ARBA00006581"/>
    </source>
</evidence>
<dbReference type="InterPro" id="IPR008181">
    <property type="entry name" value="dUTPase"/>
</dbReference>